<protein>
    <submittedName>
        <fullName evidence="2">Uncharacterized protein</fullName>
    </submittedName>
</protein>
<gene>
    <name evidence="2" type="ORF">ACFFGH_33640</name>
</gene>
<keyword evidence="3" id="KW-1185">Reference proteome</keyword>
<proteinExistence type="predicted"/>
<comment type="caution">
    <text evidence="2">The sequence shown here is derived from an EMBL/GenBank/DDBJ whole genome shotgun (WGS) entry which is preliminary data.</text>
</comment>
<feature type="region of interest" description="Disordered" evidence="1">
    <location>
        <begin position="323"/>
        <end position="359"/>
    </location>
</feature>
<name>A0ABV6S0P7_9GAMM</name>
<reference evidence="2 3" key="1">
    <citation type="submission" date="2024-09" db="EMBL/GenBank/DDBJ databases">
        <authorList>
            <person name="Sun Q."/>
            <person name="Mori K."/>
        </authorList>
    </citation>
    <scope>NUCLEOTIDE SEQUENCE [LARGE SCALE GENOMIC DNA]</scope>
    <source>
        <strain evidence="2 3">KCTC 23076</strain>
    </source>
</reference>
<dbReference type="EMBL" id="JBHLTG010000018">
    <property type="protein sequence ID" value="MFC0682802.1"/>
    <property type="molecule type" value="Genomic_DNA"/>
</dbReference>
<accession>A0ABV6S0P7</accession>
<evidence type="ECO:0000313" key="3">
    <source>
        <dbReference type="Proteomes" id="UP001589896"/>
    </source>
</evidence>
<evidence type="ECO:0000256" key="1">
    <source>
        <dbReference type="SAM" id="MobiDB-lite"/>
    </source>
</evidence>
<dbReference type="RefSeq" id="WP_386677174.1">
    <property type="nucleotide sequence ID" value="NZ_JBHLTG010000018.1"/>
</dbReference>
<evidence type="ECO:0000313" key="2">
    <source>
        <dbReference type="EMBL" id="MFC0682802.1"/>
    </source>
</evidence>
<dbReference type="Proteomes" id="UP001589896">
    <property type="component" value="Unassembled WGS sequence"/>
</dbReference>
<sequence length="612" mass="66572">MPTPDLSTPVVADVAAFGGGDAGKAAKINYNVPLPGAYSWQRVVPLEIDRSDFVEQAFKIGDSLLKLKVVTGDQGVLTGIDAGRLAKFIRQALPAPARPSLRLVAEVGADVQPLLSELNPQPLPPQDLDRVRFALRDRRAVMAEPEDVEVQRLRIDSYIDRLAKFQVETLVEDALPKLILPLPGIGNSIRHVPINPVAPIYPRLALVETWELRSFLGDYGLGRTLQTFSLLPGERTTITVHTWRTEAATREDATSIFDSSDTAAQTRFTDALQRASGTASQESGGWGVSVSTSVSAGASFFGLVSASASVSAGFAANHQESSQRFSSRASQSASEHASQVNNSRRQAVESTSATQTAAGVETTTVREIANTNLRRVLNFVFRELNQSYDTYVVLRDIQVAFYNGNAGSAEIVPLPELGRLLEKHVKEPSRDRVAQQLLTLAAQRFDAFSEVVTTLQVGRNPRGIKYDWQDAELDDDGLVAGPWLGPDVRWRFKQEPLSHDPAEGSPSIPGVIMDKSAVTLRTDNLVVEALLGQADALDPYASSVQALDLMDRQARLDDRLATTRVTTDRLDLVAAQPDPEKVTAFERLFPDEPEIQVVSTSALTNGAHPPQQ</sequence>
<organism evidence="2 3">
    <name type="scientific">Lysobacter korlensis</name>
    <dbReference type="NCBI Taxonomy" id="553636"/>
    <lineage>
        <taxon>Bacteria</taxon>
        <taxon>Pseudomonadati</taxon>
        <taxon>Pseudomonadota</taxon>
        <taxon>Gammaproteobacteria</taxon>
        <taxon>Lysobacterales</taxon>
        <taxon>Lysobacteraceae</taxon>
        <taxon>Lysobacter</taxon>
    </lineage>
</organism>
<feature type="compositionally biased region" description="Polar residues" evidence="1">
    <location>
        <begin position="340"/>
        <end position="359"/>
    </location>
</feature>
<feature type="compositionally biased region" description="Low complexity" evidence="1">
    <location>
        <begin position="323"/>
        <end position="339"/>
    </location>
</feature>